<organism evidence="1 2">
    <name type="scientific">Bradyrhizobium ivorense</name>
    <dbReference type="NCBI Taxonomy" id="2511166"/>
    <lineage>
        <taxon>Bacteria</taxon>
        <taxon>Pseudomonadati</taxon>
        <taxon>Pseudomonadota</taxon>
        <taxon>Alphaproteobacteria</taxon>
        <taxon>Hyphomicrobiales</taxon>
        <taxon>Nitrobacteraceae</taxon>
        <taxon>Bradyrhizobium</taxon>
    </lineage>
</organism>
<dbReference type="Proteomes" id="UP000328092">
    <property type="component" value="Unassembled WGS sequence"/>
</dbReference>
<proteinExistence type="predicted"/>
<reference evidence="1" key="1">
    <citation type="submission" date="2019-02" db="EMBL/GenBank/DDBJ databases">
        <authorList>
            <person name="Pothier F.J."/>
        </authorList>
    </citation>
    <scope>NUCLEOTIDE SEQUENCE</scope>
    <source>
        <strain evidence="1">CI-1B</strain>
    </source>
</reference>
<evidence type="ECO:0000313" key="2">
    <source>
        <dbReference type="Proteomes" id="UP000328092"/>
    </source>
</evidence>
<evidence type="ECO:0000313" key="1">
    <source>
        <dbReference type="EMBL" id="VIO68839.1"/>
    </source>
</evidence>
<accession>A0A508T1C1</accession>
<protein>
    <submittedName>
        <fullName evidence="1">Uncharacterized protein</fullName>
    </submittedName>
</protein>
<name>A0A508T1C1_9BRAD</name>
<dbReference type="EMBL" id="CAADFC020000008">
    <property type="protein sequence ID" value="VIO68839.1"/>
    <property type="molecule type" value="Genomic_DNA"/>
</dbReference>
<dbReference type="AlphaFoldDB" id="A0A508T1C1"/>
<sequence>MSSFAIYTLDAVSDTFENLHVVVSSEQDARNTATGLDALVFKDGVPWKYFDNHGASFSITEE</sequence>
<dbReference type="RefSeq" id="WP_139859097.1">
    <property type="nucleotide sequence ID" value="NZ_CAADFC020000008.1"/>
</dbReference>
<comment type="caution">
    <text evidence="1">The sequence shown here is derived from an EMBL/GenBank/DDBJ whole genome shotgun (WGS) entry which is preliminary data.</text>
</comment>
<gene>
    <name evidence="1" type="ORF">CI1B_23840</name>
</gene>
<keyword evidence="2" id="KW-1185">Reference proteome</keyword>